<evidence type="ECO:0000313" key="7">
    <source>
        <dbReference type="EMBL" id="MBC5621126.1"/>
    </source>
</evidence>
<organism evidence="7 8">
    <name type="scientific">Butyricimonas hominis</name>
    <dbReference type="NCBI Taxonomy" id="2763032"/>
    <lineage>
        <taxon>Bacteria</taxon>
        <taxon>Pseudomonadati</taxon>
        <taxon>Bacteroidota</taxon>
        <taxon>Bacteroidia</taxon>
        <taxon>Bacteroidales</taxon>
        <taxon>Odoribacteraceae</taxon>
        <taxon>Butyricimonas</taxon>
    </lineage>
</organism>
<dbReference type="GO" id="GO:0004619">
    <property type="term" value="F:phosphoglycerate mutase activity"/>
    <property type="evidence" value="ECO:0007669"/>
    <property type="project" value="UniProtKB-EC"/>
</dbReference>
<dbReference type="Proteomes" id="UP000646484">
    <property type="component" value="Unassembled WGS sequence"/>
</dbReference>
<dbReference type="NCBIfam" id="NF010713">
    <property type="entry name" value="PRK14115.1"/>
    <property type="match status" value="1"/>
</dbReference>
<feature type="binding site" evidence="5">
    <location>
        <begin position="8"/>
        <end position="15"/>
    </location>
    <ligand>
        <name>substrate</name>
    </ligand>
</feature>
<evidence type="ECO:0000256" key="6">
    <source>
        <dbReference type="RuleBase" id="RU004512"/>
    </source>
</evidence>
<gene>
    <name evidence="5 7" type="primary">gpmA</name>
    <name evidence="7" type="ORF">H8S64_08450</name>
</gene>
<comment type="caution">
    <text evidence="7">The sequence shown here is derived from an EMBL/GenBank/DDBJ whole genome shotgun (WGS) entry which is preliminary data.</text>
</comment>
<dbReference type="InterPro" id="IPR005952">
    <property type="entry name" value="Phosphogly_mut1"/>
</dbReference>
<feature type="active site" description="Proton donor/acceptor" evidence="5">
    <location>
        <position position="87"/>
    </location>
</feature>
<feature type="active site" description="Tele-phosphohistidine intermediate" evidence="5">
    <location>
        <position position="9"/>
    </location>
</feature>
<dbReference type="EMBL" id="JACOOH010000003">
    <property type="protein sequence ID" value="MBC5621126.1"/>
    <property type="molecule type" value="Genomic_DNA"/>
</dbReference>
<dbReference type="NCBIfam" id="TIGR01258">
    <property type="entry name" value="pgm_1"/>
    <property type="match status" value="1"/>
</dbReference>
<protein>
    <recommendedName>
        <fullName evidence="5 6">2,3-bisphosphoglycerate-dependent phosphoglycerate mutase</fullName>
        <shortName evidence="5">BPG-dependent PGAM</shortName>
        <shortName evidence="5">PGAM</shortName>
        <shortName evidence="5">Phosphoglyceromutase</shortName>
        <shortName evidence="5">dPGM</shortName>
        <ecNumber evidence="5 6">5.4.2.11</ecNumber>
    </recommendedName>
</protein>
<dbReference type="SUPFAM" id="SSF53254">
    <property type="entry name" value="Phosphoglycerate mutase-like"/>
    <property type="match status" value="1"/>
</dbReference>
<dbReference type="PIRSF" id="PIRSF000709">
    <property type="entry name" value="6PFK_2-Ptase"/>
    <property type="match status" value="1"/>
</dbReference>
<comment type="function">
    <text evidence="5 6">Catalyzes the interconversion of 2-phosphoglycerate and 3-phosphoglycerate.</text>
</comment>
<feature type="binding site" evidence="5">
    <location>
        <position position="60"/>
    </location>
    <ligand>
        <name>substrate</name>
    </ligand>
</feature>
<name>A0ABR7CZN2_9BACT</name>
<dbReference type="Pfam" id="PF00300">
    <property type="entry name" value="His_Phos_1"/>
    <property type="match status" value="2"/>
</dbReference>
<feature type="binding site" evidence="5">
    <location>
        <position position="98"/>
    </location>
    <ligand>
        <name>substrate</name>
    </ligand>
</feature>
<dbReference type="EC" id="5.4.2.11" evidence="5 6"/>
<feature type="binding site" evidence="5">
    <location>
        <begin position="183"/>
        <end position="184"/>
    </location>
    <ligand>
        <name>substrate</name>
    </ligand>
</feature>
<evidence type="ECO:0000256" key="2">
    <source>
        <dbReference type="ARBA" id="ARBA00022432"/>
    </source>
</evidence>
<accession>A0ABR7CZN2</accession>
<feature type="binding site" evidence="5">
    <location>
        <begin position="114"/>
        <end position="115"/>
    </location>
    <ligand>
        <name>substrate</name>
    </ligand>
</feature>
<dbReference type="SMART" id="SM00855">
    <property type="entry name" value="PGAM"/>
    <property type="match status" value="1"/>
</dbReference>
<dbReference type="InterPro" id="IPR029033">
    <property type="entry name" value="His_PPase_superfam"/>
</dbReference>
<sequence>MCKLILVRHGESVWNKENRFTGWTDVDLSEKGEQEARRAGELIRKHDLLFDVAFSSVLKRAIRTLHLLEESADRMWVPEIHNWRLNERHYGALQGLNKAETAKKYGEEQVHIWRRSFDVTPPLLEPDDPRGAVYEDKYKNVDPAVLPLGESLALTITRVIPFWQDYIAPCLISGNTVLVVAHGNSLRALIKYLDGISDEDIVGLEIPTGVPQVYELDAQLRPKKRYYLK</sequence>
<dbReference type="PROSITE" id="PS00175">
    <property type="entry name" value="PG_MUTASE"/>
    <property type="match status" value="1"/>
</dbReference>
<dbReference type="PANTHER" id="PTHR11931">
    <property type="entry name" value="PHOSPHOGLYCERATE MUTASE"/>
    <property type="match status" value="1"/>
</dbReference>
<dbReference type="RefSeq" id="WP_186975721.1">
    <property type="nucleotide sequence ID" value="NZ_JACOOH010000003.1"/>
</dbReference>
<evidence type="ECO:0000256" key="3">
    <source>
        <dbReference type="ARBA" id="ARBA00023152"/>
    </source>
</evidence>
<dbReference type="InterPro" id="IPR013078">
    <property type="entry name" value="His_Pase_superF_clade-1"/>
</dbReference>
<keyword evidence="8" id="KW-1185">Reference proteome</keyword>
<proteinExistence type="inferred from homology"/>
<comment type="pathway">
    <text evidence="5 6">Carbohydrate degradation; glycolysis; pyruvate from D-glyceraldehyde 3-phosphate: step 3/5.</text>
</comment>
<keyword evidence="2 5" id="KW-0312">Gluconeogenesis</keyword>
<evidence type="ECO:0000256" key="5">
    <source>
        <dbReference type="HAMAP-Rule" id="MF_01039"/>
    </source>
</evidence>
<evidence type="ECO:0000256" key="1">
    <source>
        <dbReference type="ARBA" id="ARBA00006717"/>
    </source>
</evidence>
<dbReference type="InterPro" id="IPR001345">
    <property type="entry name" value="PG/BPGM_mutase_AS"/>
</dbReference>
<keyword evidence="3 5" id="KW-0324">Glycolysis</keyword>
<dbReference type="HAMAP" id="MF_01039">
    <property type="entry name" value="PGAM_GpmA"/>
    <property type="match status" value="1"/>
</dbReference>
<keyword evidence="4 5" id="KW-0413">Isomerase</keyword>
<reference evidence="7 8" key="1">
    <citation type="submission" date="2020-08" db="EMBL/GenBank/DDBJ databases">
        <title>Genome public.</title>
        <authorList>
            <person name="Liu C."/>
            <person name="Sun Q."/>
        </authorList>
    </citation>
    <scope>NUCLEOTIDE SEQUENCE [LARGE SCALE GENOMIC DNA]</scope>
    <source>
        <strain evidence="7 8">NSJ-56</strain>
    </source>
</reference>
<feature type="binding site" evidence="5">
    <location>
        <begin position="87"/>
        <end position="90"/>
    </location>
    <ligand>
        <name>substrate</name>
    </ligand>
</feature>
<evidence type="ECO:0000256" key="4">
    <source>
        <dbReference type="ARBA" id="ARBA00023235"/>
    </source>
</evidence>
<feature type="binding site" evidence="5">
    <location>
        <begin position="21"/>
        <end position="22"/>
    </location>
    <ligand>
        <name>substrate</name>
    </ligand>
</feature>
<feature type="site" description="Transition state stabilizer" evidence="5">
    <location>
        <position position="182"/>
    </location>
</feature>
<comment type="similarity">
    <text evidence="1 5">Belongs to the phosphoglycerate mutase family. BPG-dependent PGAM subfamily.</text>
</comment>
<dbReference type="Gene3D" id="3.40.50.1240">
    <property type="entry name" value="Phosphoglycerate mutase-like"/>
    <property type="match status" value="1"/>
</dbReference>
<comment type="catalytic activity">
    <reaction evidence="5 6">
        <text>(2R)-2-phosphoglycerate = (2R)-3-phosphoglycerate</text>
        <dbReference type="Rhea" id="RHEA:15901"/>
        <dbReference type="ChEBI" id="CHEBI:58272"/>
        <dbReference type="ChEBI" id="CHEBI:58289"/>
        <dbReference type="EC" id="5.4.2.11"/>
    </reaction>
</comment>
<evidence type="ECO:0000313" key="8">
    <source>
        <dbReference type="Proteomes" id="UP000646484"/>
    </source>
</evidence>
<dbReference type="CDD" id="cd07067">
    <property type="entry name" value="HP_PGM_like"/>
    <property type="match status" value="1"/>
</dbReference>